<feature type="coiled-coil region" evidence="1">
    <location>
        <begin position="371"/>
        <end position="424"/>
    </location>
</feature>
<organism evidence="4 5">
    <name type="scientific">Massilia hydrophila</name>
    <dbReference type="NCBI Taxonomy" id="3044279"/>
    <lineage>
        <taxon>Bacteria</taxon>
        <taxon>Pseudomonadati</taxon>
        <taxon>Pseudomonadota</taxon>
        <taxon>Betaproteobacteria</taxon>
        <taxon>Burkholderiales</taxon>
        <taxon>Oxalobacteraceae</taxon>
        <taxon>Telluria group</taxon>
        <taxon>Massilia</taxon>
    </lineage>
</organism>
<dbReference type="InterPro" id="IPR025282">
    <property type="entry name" value="DUF4214"/>
</dbReference>
<protein>
    <submittedName>
        <fullName evidence="4">Phage tail length tape measure family protein</fullName>
    </submittedName>
</protein>
<feature type="domain" description="Bacteriophage tail tape measure N-terminal" evidence="2">
    <location>
        <begin position="100"/>
        <end position="303"/>
    </location>
</feature>
<accession>A0ABS7YEG9</accession>
<name>A0ABS7YEG9_9BURK</name>
<sequence>MSDTTSTAEIRIVADASGVEAGLQQATTAANRAERTLTTGANNSARSQQNLVQAIQRTTAQMESGGRTGARYYEILARQRGVDPAALEPYLRQLRAVEQAQQRAGQSAAQTTNAMRQLPAQLTDVLTSLQGGSSPLTVLMQQGGQVVDSFGGVGSAIRNVGARVLGLLNPITLATAAVAGLGYAYYAGSKEARAYNLAIAQTGNAAGTSAALMAEAAAQTADFIGSQSNAAEVLASMVATGQISGAAMVDLSVTAIKAQRDLGREVGTTVEEFASLGKDPVKALADLASKYHHVTAATYAQVKALQDEGRTVEAVTLAQKAHAEGIEGQTQRVVENLGYIEAAWRGIKNGVTEAAGSVKDWFLSIGREDTLADLTASAAKIQQNINDANARKDTWGARKQQVLLDAVNAEIAAMQKKLDLSQKQAEADARSARAEQLRIEITNGMDKLLSREELRTRALAAARVKAAENGLNEVETKNLLAITAKEYADVEEAAQKKREAAAKAAAEQLKKEAALLAELAGLTPDFAENWDRLGKAYAKGALSLEQLTKAQADLLAKQPGIKKANDDQLKAQAESDKLYEQGIRTATQYRDSLLEQLTAQRQNNEVIGLSVDAVADLQAQRLLDSAALKEETAAALDFKEPGSQVAQLYREQAAALRDLADAKREGARKQIAVDSAKKAAEEWKRAADSIEQSLTDALLRGFESGKSFGKNLIDTLKNMFSTLVLRPVIQAAVQPMSSQITALMQGGGSAGNGVGGLGSLASLFGNTSIGKGATSALGGAATYGGWVAVGMAIADGLYKNGFTDPSTIQKKDMLHPLVGESLLFNKVFQALGMSSKTANLLSGASIATALFGRKNPEVKSSDLWGNLTSSTGFQGAQRDHWEAKGGVFRSDKEGTAYTPVTTEVYEFLSDTYADLRATTKAFAEALGADASSIATRTDAINVAIGKTEEETQKNLAAYFEGLADTMAKDLVPSLVHFQQKGESAAATLQRLATDYAAVDAVLQSIGMTMGAVGLSSLGARERLIEAAGGVEAFAANAQGFAQNFLTEAERLAPVQKYVTEQLAAMGLASVDTRDEFKSVVLGLDLTTEAGAKQYGALMQLQAAFAQVYPVIEAVAESAGNAAAKLAEVNKGYQDQIDEILRGRMSPDDRRAAEIQGMDASTVALYDRLAALRAEVAALDETAARAQAVADERIELQDQLDALTLSSVELLDKQRAALDASNRSLFDQVQAATRAQAVLEERKSVQEQLDSLTLTSTQLLEKQRNALDESNRALFDQVQIAQKAAAVLAERTSLQGRLDELTLSPAQLLEKQRAAVNESNRALFDQVNAAEALTGARTALTSAYQAESDAIKATTDRMVNFAKTLRGLRDSTLLGNLSPLTPMQKYQEARAQYERTVAAARGGDEAAQGRYADAYRAFLEASQLVNASGAQYQADFAFAQAATEEAAKWAEMQVDVGQASLEALKAQVAGLLDVQGAVLTVRDAVNNLSALLIAAGQPVPTGGQGNAIESIYKSMLGRQADPAGMEFWTKQLQAGISIRDITEAFKRSDEYLMQQAPIRAQDYGTGASTALVAEIKSLREENGSMRAELKGLRDDLRKQTGDQIQAEADISDRSTNKLTAALTDVVRAVGQREPSRVAPV</sequence>
<dbReference type="InterPro" id="IPR009628">
    <property type="entry name" value="Phage_tape_measure_N"/>
</dbReference>
<dbReference type="Pfam" id="PF06791">
    <property type="entry name" value="TMP_2"/>
    <property type="match status" value="1"/>
</dbReference>
<dbReference type="RefSeq" id="WP_225239676.1">
    <property type="nucleotide sequence ID" value="NZ_JAHYBX010000007.1"/>
</dbReference>
<proteinExistence type="predicted"/>
<comment type="caution">
    <text evidence="4">The sequence shown here is derived from an EMBL/GenBank/DDBJ whole genome shotgun (WGS) entry which is preliminary data.</text>
</comment>
<evidence type="ECO:0000313" key="4">
    <source>
        <dbReference type="EMBL" id="MCA1857457.1"/>
    </source>
</evidence>
<evidence type="ECO:0000259" key="3">
    <source>
        <dbReference type="Pfam" id="PF13946"/>
    </source>
</evidence>
<feature type="coiled-coil region" evidence="1">
    <location>
        <begin position="645"/>
        <end position="693"/>
    </location>
</feature>
<evidence type="ECO:0000313" key="5">
    <source>
        <dbReference type="Proteomes" id="UP001198602"/>
    </source>
</evidence>
<feature type="domain" description="DUF4214" evidence="3">
    <location>
        <begin position="1507"/>
        <end position="1550"/>
    </location>
</feature>
<dbReference type="Pfam" id="PF13946">
    <property type="entry name" value="DUF4214"/>
    <property type="match status" value="1"/>
</dbReference>
<gene>
    <name evidence="4" type="ORF">LE190_16205</name>
</gene>
<evidence type="ECO:0000259" key="2">
    <source>
        <dbReference type="Pfam" id="PF06791"/>
    </source>
</evidence>
<dbReference type="Proteomes" id="UP001198602">
    <property type="component" value="Unassembled WGS sequence"/>
</dbReference>
<reference evidence="4 5" key="1">
    <citation type="submission" date="2021-07" db="EMBL/GenBank/DDBJ databases">
        <title>Characterization of Violacein-producing bacteria and related species.</title>
        <authorList>
            <person name="Wilson H.S."/>
            <person name="De Leon M.E."/>
        </authorList>
    </citation>
    <scope>NUCLEOTIDE SEQUENCE [LARGE SCALE GENOMIC DNA]</scope>
    <source>
        <strain evidence="4 5">HSC-2F05</strain>
    </source>
</reference>
<feature type="coiled-coil region" evidence="1">
    <location>
        <begin position="1168"/>
        <end position="1198"/>
    </location>
</feature>
<dbReference type="PANTHER" id="PTHR45615">
    <property type="entry name" value="MYOSIN HEAVY CHAIN, NON-MUSCLE"/>
    <property type="match status" value="1"/>
</dbReference>
<keyword evidence="5" id="KW-1185">Reference proteome</keyword>
<evidence type="ECO:0000256" key="1">
    <source>
        <dbReference type="SAM" id="Coils"/>
    </source>
</evidence>
<dbReference type="PANTHER" id="PTHR45615:SF66">
    <property type="entry name" value="CARD DOMAIN-CONTAINING PROTEIN"/>
    <property type="match status" value="1"/>
</dbReference>
<dbReference type="EMBL" id="JAHYBX010000007">
    <property type="protein sequence ID" value="MCA1857457.1"/>
    <property type="molecule type" value="Genomic_DNA"/>
</dbReference>
<keyword evidence="1" id="KW-0175">Coiled coil</keyword>